<protein>
    <submittedName>
        <fullName evidence="7">Signal transduction histidine kinase</fullName>
    </submittedName>
</protein>
<organism evidence="7 8">
    <name type="scientific">Tamaricihabitans halophyticus</name>
    <dbReference type="NCBI Taxonomy" id="1262583"/>
    <lineage>
        <taxon>Bacteria</taxon>
        <taxon>Bacillati</taxon>
        <taxon>Actinomycetota</taxon>
        <taxon>Actinomycetes</taxon>
        <taxon>Pseudonocardiales</taxon>
        <taxon>Pseudonocardiaceae</taxon>
        <taxon>Tamaricihabitans</taxon>
    </lineage>
</organism>
<feature type="transmembrane region" description="Helical" evidence="5">
    <location>
        <begin position="39"/>
        <end position="57"/>
    </location>
</feature>
<dbReference type="InterPro" id="IPR005467">
    <property type="entry name" value="His_kinase_dom"/>
</dbReference>
<keyword evidence="8" id="KW-1185">Reference proteome</keyword>
<dbReference type="InterPro" id="IPR003594">
    <property type="entry name" value="HATPase_dom"/>
</dbReference>
<keyword evidence="5" id="KW-1133">Transmembrane helix</keyword>
<dbReference type="Proteomes" id="UP000294911">
    <property type="component" value="Unassembled WGS sequence"/>
</dbReference>
<dbReference type="GO" id="GO:0000155">
    <property type="term" value="F:phosphorelay sensor kinase activity"/>
    <property type="evidence" value="ECO:0007669"/>
    <property type="project" value="InterPro"/>
</dbReference>
<dbReference type="Pfam" id="PF07730">
    <property type="entry name" value="HisKA_3"/>
    <property type="match status" value="1"/>
</dbReference>
<keyword evidence="2 7" id="KW-0418">Kinase</keyword>
<evidence type="ECO:0000256" key="5">
    <source>
        <dbReference type="SAM" id="Phobius"/>
    </source>
</evidence>
<accession>A0A4R2QS95</accession>
<dbReference type="InterPro" id="IPR050482">
    <property type="entry name" value="Sensor_HK_TwoCompSys"/>
</dbReference>
<dbReference type="AlphaFoldDB" id="A0A4R2QS95"/>
<dbReference type="Gene3D" id="1.20.5.1930">
    <property type="match status" value="1"/>
</dbReference>
<comment type="caution">
    <text evidence="7">The sequence shown here is derived from an EMBL/GenBank/DDBJ whole genome shotgun (WGS) entry which is preliminary data.</text>
</comment>
<feature type="transmembrane region" description="Helical" evidence="5">
    <location>
        <begin position="12"/>
        <end position="32"/>
    </location>
</feature>
<dbReference type="Pfam" id="PF02518">
    <property type="entry name" value="HATPase_c"/>
    <property type="match status" value="1"/>
</dbReference>
<keyword evidence="5" id="KW-0472">Membrane</keyword>
<dbReference type="Gene3D" id="3.30.565.10">
    <property type="entry name" value="Histidine kinase-like ATPase, C-terminal domain"/>
    <property type="match status" value="1"/>
</dbReference>
<dbReference type="OrthoDB" id="144293at2"/>
<feature type="transmembrane region" description="Helical" evidence="5">
    <location>
        <begin position="77"/>
        <end position="100"/>
    </location>
</feature>
<evidence type="ECO:0000256" key="4">
    <source>
        <dbReference type="SAM" id="Coils"/>
    </source>
</evidence>
<proteinExistence type="predicted"/>
<sequence length="416" mass="45530">MSVEQEEGQEYWWGTILLPYPLLAISTVFAVLQRDIAVPVPAMLTLALAAAGWLILFDTNRRWRERGIGQTLYYTGLIGLLAGLVALAPWYGIFGFIGYTHAYEYLRNQWRYLGSTVTSMIMAVSYLGGLSRIGGGDWWQWGLVALVSTILSGACFSIMDMTDRRNREQHRTLAELHEANQRLEAALTENAGLHAKLIAQARTAGVLDERQRMAHEIHDTLAQGLAGIVTQLQAAEQAHDEPRTAHRHTSNAMNLARESLVEARRTVRAMGPEPLAESRLPDAIGDVVRRWAEVNHIDATLSTTGDPRPMHADVEVTLLRTAQEALANVAKHANANRVGLTLSYLTDRVLLDVRDDGVGFDPDAKRANDSLYGGFGLIGMRKRVRRLAGQLDIEAEPGGGTAISASVPAIPVGGGQ</sequence>
<name>A0A4R2QS95_9PSEU</name>
<evidence type="ECO:0000313" key="7">
    <source>
        <dbReference type="EMBL" id="TCP49921.1"/>
    </source>
</evidence>
<dbReference type="EMBL" id="SLXQ01000008">
    <property type="protein sequence ID" value="TCP49921.1"/>
    <property type="molecule type" value="Genomic_DNA"/>
</dbReference>
<evidence type="ECO:0000256" key="1">
    <source>
        <dbReference type="ARBA" id="ARBA00022679"/>
    </source>
</evidence>
<evidence type="ECO:0000313" key="8">
    <source>
        <dbReference type="Proteomes" id="UP000294911"/>
    </source>
</evidence>
<dbReference type="CDD" id="cd16917">
    <property type="entry name" value="HATPase_UhpB-NarQ-NarX-like"/>
    <property type="match status" value="1"/>
</dbReference>
<dbReference type="PANTHER" id="PTHR24421:SF62">
    <property type="entry name" value="SENSORY TRANSDUCTION HISTIDINE KINASE"/>
    <property type="match status" value="1"/>
</dbReference>
<dbReference type="SUPFAM" id="SSF55874">
    <property type="entry name" value="ATPase domain of HSP90 chaperone/DNA topoisomerase II/histidine kinase"/>
    <property type="match status" value="1"/>
</dbReference>
<keyword evidence="3" id="KW-0902">Two-component regulatory system</keyword>
<evidence type="ECO:0000256" key="3">
    <source>
        <dbReference type="ARBA" id="ARBA00023012"/>
    </source>
</evidence>
<keyword evidence="1" id="KW-0808">Transferase</keyword>
<gene>
    <name evidence="7" type="ORF">EV191_1087</name>
</gene>
<feature type="domain" description="Histidine kinase" evidence="6">
    <location>
        <begin position="318"/>
        <end position="411"/>
    </location>
</feature>
<dbReference type="GO" id="GO:0046983">
    <property type="term" value="F:protein dimerization activity"/>
    <property type="evidence" value="ECO:0007669"/>
    <property type="project" value="InterPro"/>
</dbReference>
<reference evidence="7 8" key="1">
    <citation type="submission" date="2019-03" db="EMBL/GenBank/DDBJ databases">
        <title>Genomic Encyclopedia of Type Strains, Phase IV (KMG-IV): sequencing the most valuable type-strain genomes for metagenomic binning, comparative biology and taxonomic classification.</title>
        <authorList>
            <person name="Goeker M."/>
        </authorList>
    </citation>
    <scope>NUCLEOTIDE SEQUENCE [LARGE SCALE GENOMIC DNA]</scope>
    <source>
        <strain evidence="7 8">DSM 45765</strain>
    </source>
</reference>
<keyword evidence="4" id="KW-0175">Coiled coil</keyword>
<dbReference type="PROSITE" id="PS50109">
    <property type="entry name" value="HIS_KIN"/>
    <property type="match status" value="1"/>
</dbReference>
<evidence type="ECO:0000256" key="2">
    <source>
        <dbReference type="ARBA" id="ARBA00022777"/>
    </source>
</evidence>
<feature type="coiled-coil region" evidence="4">
    <location>
        <begin position="166"/>
        <end position="196"/>
    </location>
</feature>
<dbReference type="InterPro" id="IPR011712">
    <property type="entry name" value="Sig_transdc_His_kin_sub3_dim/P"/>
</dbReference>
<evidence type="ECO:0000259" key="6">
    <source>
        <dbReference type="PROSITE" id="PS50109"/>
    </source>
</evidence>
<dbReference type="PANTHER" id="PTHR24421">
    <property type="entry name" value="NITRATE/NITRITE SENSOR PROTEIN NARX-RELATED"/>
    <property type="match status" value="1"/>
</dbReference>
<dbReference type="InterPro" id="IPR036890">
    <property type="entry name" value="HATPase_C_sf"/>
</dbReference>
<dbReference type="GO" id="GO:0016020">
    <property type="term" value="C:membrane"/>
    <property type="evidence" value="ECO:0007669"/>
    <property type="project" value="InterPro"/>
</dbReference>
<keyword evidence="5" id="KW-0812">Transmembrane</keyword>
<feature type="transmembrane region" description="Helical" evidence="5">
    <location>
        <begin position="112"/>
        <end position="133"/>
    </location>
</feature>
<dbReference type="SMART" id="SM00387">
    <property type="entry name" value="HATPase_c"/>
    <property type="match status" value="1"/>
</dbReference>
<dbReference type="RefSeq" id="WP_132878248.1">
    <property type="nucleotide sequence ID" value="NZ_SLXQ01000008.1"/>
</dbReference>
<feature type="transmembrane region" description="Helical" evidence="5">
    <location>
        <begin position="139"/>
        <end position="159"/>
    </location>
</feature>